<keyword evidence="3" id="KW-1185">Reference proteome</keyword>
<dbReference type="SMART" id="SM00501">
    <property type="entry name" value="BRIGHT"/>
    <property type="match status" value="1"/>
</dbReference>
<dbReference type="PROSITE" id="PS51011">
    <property type="entry name" value="ARID"/>
    <property type="match status" value="1"/>
</dbReference>
<protein>
    <submittedName>
        <fullName evidence="2">AT-rich interactive domain-containing protein 2-like</fullName>
    </submittedName>
</protein>
<dbReference type="Gene3D" id="1.10.150.60">
    <property type="entry name" value="ARID DNA-binding domain"/>
    <property type="match status" value="1"/>
</dbReference>
<dbReference type="FunCoup" id="A0A7J7BVD6">
    <property type="interactions" value="23"/>
</dbReference>
<gene>
    <name evidence="2" type="ORF">HS088_TW23G00590</name>
</gene>
<evidence type="ECO:0000313" key="3">
    <source>
        <dbReference type="Proteomes" id="UP000593562"/>
    </source>
</evidence>
<reference evidence="2 3" key="1">
    <citation type="journal article" date="2020" name="Nat. Commun.">
        <title>Genome of Tripterygium wilfordii and identification of cytochrome P450 involved in triptolide biosynthesis.</title>
        <authorList>
            <person name="Tu L."/>
            <person name="Su P."/>
            <person name="Zhang Z."/>
            <person name="Gao L."/>
            <person name="Wang J."/>
            <person name="Hu T."/>
            <person name="Zhou J."/>
            <person name="Zhang Y."/>
            <person name="Zhao Y."/>
            <person name="Liu Y."/>
            <person name="Song Y."/>
            <person name="Tong Y."/>
            <person name="Lu Y."/>
            <person name="Yang J."/>
            <person name="Xu C."/>
            <person name="Jia M."/>
            <person name="Peters R.J."/>
            <person name="Huang L."/>
            <person name="Gao W."/>
        </authorList>
    </citation>
    <scope>NUCLEOTIDE SEQUENCE [LARGE SCALE GENOMIC DNA]</scope>
    <source>
        <strain evidence="3">cv. XIE 37</strain>
        <tissue evidence="2">Leaf</tissue>
    </source>
</reference>
<proteinExistence type="predicted"/>
<evidence type="ECO:0000313" key="2">
    <source>
        <dbReference type="EMBL" id="KAF5725860.1"/>
    </source>
</evidence>
<dbReference type="OrthoDB" id="1938591at2759"/>
<dbReference type="CDD" id="cd16100">
    <property type="entry name" value="ARID"/>
    <property type="match status" value="1"/>
</dbReference>
<dbReference type="GO" id="GO:0003677">
    <property type="term" value="F:DNA binding"/>
    <property type="evidence" value="ECO:0007669"/>
    <property type="project" value="InterPro"/>
</dbReference>
<evidence type="ECO:0000259" key="1">
    <source>
        <dbReference type="PROSITE" id="PS51011"/>
    </source>
</evidence>
<name>A0A7J7BVD6_TRIWF</name>
<feature type="domain" description="ARID" evidence="1">
    <location>
        <begin position="8"/>
        <end position="101"/>
    </location>
</feature>
<dbReference type="Pfam" id="PF01388">
    <property type="entry name" value="ARID"/>
    <property type="match status" value="1"/>
</dbReference>
<organism evidence="2 3">
    <name type="scientific">Tripterygium wilfordii</name>
    <name type="common">Thunder God vine</name>
    <dbReference type="NCBI Taxonomy" id="458696"/>
    <lineage>
        <taxon>Eukaryota</taxon>
        <taxon>Viridiplantae</taxon>
        <taxon>Streptophyta</taxon>
        <taxon>Embryophyta</taxon>
        <taxon>Tracheophyta</taxon>
        <taxon>Spermatophyta</taxon>
        <taxon>Magnoliopsida</taxon>
        <taxon>eudicotyledons</taxon>
        <taxon>Gunneridae</taxon>
        <taxon>Pentapetalae</taxon>
        <taxon>rosids</taxon>
        <taxon>fabids</taxon>
        <taxon>Celastrales</taxon>
        <taxon>Celastraceae</taxon>
        <taxon>Tripterygium</taxon>
    </lineage>
</organism>
<dbReference type="InParanoid" id="A0A7J7BVD6"/>
<dbReference type="EMBL" id="JAAARO010000023">
    <property type="protein sequence ID" value="KAF5725860.1"/>
    <property type="molecule type" value="Genomic_DNA"/>
</dbReference>
<dbReference type="SUPFAM" id="SSF46774">
    <property type="entry name" value="ARID-like"/>
    <property type="match status" value="1"/>
</dbReference>
<comment type="caution">
    <text evidence="2">The sequence shown here is derived from an EMBL/GenBank/DDBJ whole genome shotgun (WGS) entry which is preliminary data.</text>
</comment>
<dbReference type="AlphaFoldDB" id="A0A7J7BVD6"/>
<sequence length="581" mass="65783">MVGTQSRGGTKMPFDQILSVFLKEVVSSGCIRPMPAVVGDGRSLDLFRLFCLVKERGGSDLVSKNGLWANVAKELGFDKGVSASVKLIYVKYMNELETWLRGSCGGRKSVSEVSKSGENVRSLPLELETEIRDLLSDWLDRRKDYALPLLVKTSDKYTNMGINDIGMGTPDAKDTCDGVKKVGDDDEKNCYGDVNNPVMLDPNVSTKECNFRKRKRESLSKMLDWVIQIAKHPQDPSIGVIPPPSMWKDHGGEKLWVQAIRAREALLKRRDVDSIAQQSLLKNDLRMHPSMYEDVSIGSRQFMEGLRCSERLPTSLKSRVCSCCSSSSVSQCRLISLPKKELKNTSKEHETVPIDLSLSPKDLIAVQSVDGSFRKNVSLGPLFQADVPKWTGVASESETRWLGTLLWPLESENCSCIVKDSVGRGRSEICGCQHPGFVKCVRFHIAEKRMKLKLELNSVFYHWRFDRMGEEVSLQWTLEEEKRFRDVVWSNPPSLGKSFWNDLPKYFPRKRKGDLVSYYFNVFLINRRSYQNRVTPNDIDSDDEETEFGYVGDRFGYEVLKGAEGSDMLICSENNQCSHLE</sequence>
<dbReference type="PANTHER" id="PTHR46410:SF18">
    <property type="entry name" value="AT-RICH INTERACTIVE DOMAIN-CONTAINING PROTEIN 2"/>
    <property type="match status" value="1"/>
</dbReference>
<accession>A0A7J7BVD6</accession>
<dbReference type="Proteomes" id="UP000593562">
    <property type="component" value="Unassembled WGS sequence"/>
</dbReference>
<dbReference type="InterPro" id="IPR036431">
    <property type="entry name" value="ARID_dom_sf"/>
</dbReference>
<dbReference type="PANTHER" id="PTHR46410">
    <property type="entry name" value="AT-RICH INTERACTIVE DOMAIN-CONTAINING PROTEIN 2"/>
    <property type="match status" value="1"/>
</dbReference>
<dbReference type="InterPro" id="IPR001606">
    <property type="entry name" value="ARID_dom"/>
</dbReference>
<dbReference type="SMART" id="SM01014">
    <property type="entry name" value="ARID"/>
    <property type="match status" value="1"/>
</dbReference>